<dbReference type="eggNOG" id="ENOG502RYZC">
    <property type="taxonomic scope" value="Eukaryota"/>
</dbReference>
<proteinExistence type="predicted"/>
<evidence type="ECO:0000313" key="3">
    <source>
        <dbReference type="Proteomes" id="UP000012174"/>
    </source>
</evidence>
<feature type="region of interest" description="Disordered" evidence="1">
    <location>
        <begin position="152"/>
        <end position="181"/>
    </location>
</feature>
<protein>
    <submittedName>
        <fullName evidence="2">Putative integral membrane protein</fullName>
    </submittedName>
</protein>
<name>M7TKY0_EUTLA</name>
<dbReference type="HOGENOM" id="CLU_1489012_0_0_1"/>
<feature type="region of interest" description="Disordered" evidence="1">
    <location>
        <begin position="74"/>
        <end position="97"/>
    </location>
</feature>
<dbReference type="KEGG" id="ela:UCREL1_5606"/>
<dbReference type="EMBL" id="KB706451">
    <property type="protein sequence ID" value="EMR67400.1"/>
    <property type="molecule type" value="Genomic_DNA"/>
</dbReference>
<dbReference type="OMA" id="GNRRTHY"/>
<sequence length="181" mass="19966">MTGTNVSIPYFLVAGGLIASNGWLDVLLFSTTRHTVIFDRPADSEDTGVGTFTFMRTPHNRQYGNMVWVQGGITNDAPEEAPRGRRRNGTTGWEKIGDRIGWGNRRTHYKGPSRDWVSGPSSMSQESLRGGYMTDGGIQLDTVTTVVVEVEQDKKQSYSRAESAFSGDDTDKTVEPQARSL</sequence>
<dbReference type="Proteomes" id="UP000012174">
    <property type="component" value="Unassembled WGS sequence"/>
</dbReference>
<keyword evidence="3" id="KW-1185">Reference proteome</keyword>
<evidence type="ECO:0000313" key="2">
    <source>
        <dbReference type="EMBL" id="EMR67400.1"/>
    </source>
</evidence>
<accession>M7TKY0</accession>
<organism evidence="2 3">
    <name type="scientific">Eutypa lata (strain UCR-EL1)</name>
    <name type="common">Grapevine dieback disease fungus</name>
    <name type="synonym">Eutypa armeniacae</name>
    <dbReference type="NCBI Taxonomy" id="1287681"/>
    <lineage>
        <taxon>Eukaryota</taxon>
        <taxon>Fungi</taxon>
        <taxon>Dikarya</taxon>
        <taxon>Ascomycota</taxon>
        <taxon>Pezizomycotina</taxon>
        <taxon>Sordariomycetes</taxon>
        <taxon>Xylariomycetidae</taxon>
        <taxon>Xylariales</taxon>
        <taxon>Diatrypaceae</taxon>
        <taxon>Eutypa</taxon>
    </lineage>
</organism>
<dbReference type="AlphaFoldDB" id="M7TKY0"/>
<gene>
    <name evidence="2" type="ORF">UCREL1_5606</name>
</gene>
<reference evidence="3" key="1">
    <citation type="journal article" date="2013" name="Genome Announc.">
        <title>Draft genome sequence of the grapevine dieback fungus Eutypa lata UCR-EL1.</title>
        <authorList>
            <person name="Blanco-Ulate B."/>
            <person name="Rolshausen P.E."/>
            <person name="Cantu D."/>
        </authorList>
    </citation>
    <scope>NUCLEOTIDE SEQUENCE [LARGE SCALE GENOMIC DNA]</scope>
    <source>
        <strain evidence="3">UCR-EL1</strain>
    </source>
</reference>
<dbReference type="OrthoDB" id="100006at2759"/>
<evidence type="ECO:0000256" key="1">
    <source>
        <dbReference type="SAM" id="MobiDB-lite"/>
    </source>
</evidence>